<proteinExistence type="inferred from homology"/>
<evidence type="ECO:0000259" key="3">
    <source>
        <dbReference type="PROSITE" id="PS50250"/>
    </source>
</evidence>
<dbReference type="EMBL" id="JIBK01000010">
    <property type="protein sequence ID" value="POM83166.1"/>
    <property type="molecule type" value="Genomic_DNA"/>
</dbReference>
<dbReference type="GO" id="GO:0008541">
    <property type="term" value="C:proteasome regulatory particle, lid subcomplex"/>
    <property type="evidence" value="ECO:0007669"/>
    <property type="project" value="TreeGrafter"/>
</dbReference>
<dbReference type="InterPro" id="IPR006746">
    <property type="entry name" value="26S_Psome_Rpn12"/>
</dbReference>
<dbReference type="PROSITE" id="PS50250">
    <property type="entry name" value="PCI"/>
    <property type="match status" value="1"/>
</dbReference>
<dbReference type="GO" id="GO:0043161">
    <property type="term" value="P:proteasome-mediated ubiquitin-dependent protein catabolic process"/>
    <property type="evidence" value="ECO:0007669"/>
    <property type="project" value="TreeGrafter"/>
</dbReference>
<organism evidence="4 5">
    <name type="scientific">Cryptosporidium meleagridis</name>
    <dbReference type="NCBI Taxonomy" id="93969"/>
    <lineage>
        <taxon>Eukaryota</taxon>
        <taxon>Sar</taxon>
        <taxon>Alveolata</taxon>
        <taxon>Apicomplexa</taxon>
        <taxon>Conoidasida</taxon>
        <taxon>Coccidia</taxon>
        <taxon>Eucoccidiorida</taxon>
        <taxon>Eimeriorina</taxon>
        <taxon>Cryptosporidiidae</taxon>
        <taxon>Cryptosporidium</taxon>
    </lineage>
</organism>
<evidence type="ECO:0000256" key="1">
    <source>
        <dbReference type="ARBA" id="ARBA00009627"/>
    </source>
</evidence>
<dbReference type="AlphaFoldDB" id="A0A2P4YZK3"/>
<evidence type="ECO:0000313" key="4">
    <source>
        <dbReference type="EMBL" id="POM83166.1"/>
    </source>
</evidence>
<comment type="caution">
    <text evidence="4">The sequence shown here is derived from an EMBL/GenBank/DDBJ whole genome shotgun (WGS) entry which is preliminary data.</text>
</comment>
<dbReference type="OrthoDB" id="8775810at2759"/>
<dbReference type="InterPro" id="IPR033464">
    <property type="entry name" value="CSN8_PSD8_EIF3K"/>
</dbReference>
<keyword evidence="5" id="KW-1185">Reference proteome</keyword>
<dbReference type="GO" id="GO:0005634">
    <property type="term" value="C:nucleus"/>
    <property type="evidence" value="ECO:0007669"/>
    <property type="project" value="TreeGrafter"/>
</dbReference>
<dbReference type="VEuPathDB" id="CryptoDB:CmeUKMEL1_06035"/>
<dbReference type="InterPro" id="IPR000717">
    <property type="entry name" value="PCI_dom"/>
</dbReference>
<evidence type="ECO:0000256" key="2">
    <source>
        <dbReference type="ARBA" id="ARBA00022942"/>
    </source>
</evidence>
<dbReference type="Gene3D" id="1.25.40.990">
    <property type="match status" value="1"/>
</dbReference>
<evidence type="ECO:0000313" key="5">
    <source>
        <dbReference type="Proteomes" id="UP000236928"/>
    </source>
</evidence>
<name>A0A2P4YZK3_9CRYT</name>
<comment type="similarity">
    <text evidence="1">Belongs to the proteasome subunit S14 family.</text>
</comment>
<dbReference type="PANTHER" id="PTHR12387">
    <property type="entry name" value="26S PROTEASOME NON-ATPASE REGULATORY SUBUNIT 8"/>
    <property type="match status" value="1"/>
</dbReference>
<reference evidence="4 5" key="1">
    <citation type="submission" date="2014-04" db="EMBL/GenBank/DDBJ databases">
        <title>Comparative Genomics of Cryptosporidium Species.</title>
        <authorList>
            <person name="Silva J.C."/>
            <person name="Su Q."/>
            <person name="Chalmers R."/>
            <person name="Chibucos M.C."/>
            <person name="Elwin K."/>
            <person name="Godinez A."/>
            <person name="Guo F."/>
            <person name="Huynh K."/>
            <person name="Orvis J."/>
            <person name="Ott S."/>
            <person name="Sadzewicz L."/>
            <person name="Sengamalay N."/>
            <person name="Shetty A."/>
            <person name="Sun M."/>
            <person name="Tallon L."/>
            <person name="Xiao L."/>
            <person name="Zhang H."/>
            <person name="Fraser C.M."/>
            <person name="Zhu G."/>
            <person name="Kissinger J."/>
            <person name="Widmer G."/>
        </authorList>
    </citation>
    <scope>NUCLEOTIDE SEQUENCE [LARGE SCALE GENOMIC DNA]</scope>
    <source>
        <strain evidence="4 5">UKMEL1</strain>
    </source>
</reference>
<dbReference type="PANTHER" id="PTHR12387:SF0">
    <property type="entry name" value="26S PROTEASOME NON-ATPASE REGULATORY SUBUNIT 8"/>
    <property type="match status" value="1"/>
</dbReference>
<gene>
    <name evidence="4" type="ORF">CmeUKMEL1_06035</name>
</gene>
<sequence length="275" mass="31835">MVDTSKILNLLQQAKVEIGKEQSDNLNKLSNLIKEMKIFLIELPSLSLSSKEIDLTELVIARDVLEISALVSVRKKDLFGFERDYLNLQRYYIDYESILAKSENQDMIKGLYLLYLLSCDKISDFHIALEIIPPSDQENKFISFSKKLELYLLDGNYSKIMQMQSTLPTPDYQIFFKELIDTCREKVAKCIECSYDKISIDKLKSMMRFSTNEELISFINEMSPNFNKEQSNSSNIQWKLIDNAVYFEKKTSSSSNNLDLISNALGYAIELERII</sequence>
<keyword evidence="2" id="KW-0647">Proteasome</keyword>
<accession>A0A2P4YZK3</accession>
<protein>
    <submittedName>
        <fullName evidence="4">SAC3/GANP/Nin1/mts3/eIF-3 p25 family protein</fullName>
    </submittedName>
</protein>
<feature type="domain" description="PCI" evidence="3">
    <location>
        <begin position="80"/>
        <end position="252"/>
    </location>
</feature>
<dbReference type="Pfam" id="PF10075">
    <property type="entry name" value="CSN8_PSD8_EIF3K"/>
    <property type="match status" value="1"/>
</dbReference>
<dbReference type="Proteomes" id="UP000236928">
    <property type="component" value="Unassembled WGS sequence"/>
</dbReference>
<dbReference type="GO" id="GO:0005829">
    <property type="term" value="C:cytosol"/>
    <property type="evidence" value="ECO:0007669"/>
    <property type="project" value="TreeGrafter"/>
</dbReference>